<protein>
    <submittedName>
        <fullName evidence="3">Nitrilase/cyanide hydratase and apolipoprotein N-acyltransferase</fullName>
    </submittedName>
</protein>
<dbReference type="GO" id="GO:0016746">
    <property type="term" value="F:acyltransferase activity"/>
    <property type="evidence" value="ECO:0007669"/>
    <property type="project" value="UniProtKB-KW"/>
</dbReference>
<dbReference type="InterPro" id="IPR050345">
    <property type="entry name" value="Aliph_Amidase/BUP"/>
</dbReference>
<dbReference type="Pfam" id="PF00795">
    <property type="entry name" value="CN_hydrolase"/>
    <property type="match status" value="1"/>
</dbReference>
<dbReference type="OrthoDB" id="9811121at2"/>
<dbReference type="PROSITE" id="PS50263">
    <property type="entry name" value="CN_HYDROLASE"/>
    <property type="match status" value="1"/>
</dbReference>
<gene>
    <name evidence="3" type="ORF">J421_4235</name>
</gene>
<feature type="domain" description="CN hydrolase" evidence="2">
    <location>
        <begin position="6"/>
        <end position="276"/>
    </location>
</feature>
<dbReference type="InterPro" id="IPR003010">
    <property type="entry name" value="C-N_Hydrolase"/>
</dbReference>
<dbReference type="Gene3D" id="3.60.110.10">
    <property type="entry name" value="Carbon-nitrogen hydrolase"/>
    <property type="match status" value="1"/>
</dbReference>
<dbReference type="GO" id="GO:0033388">
    <property type="term" value="P:putrescine biosynthetic process from arginine"/>
    <property type="evidence" value="ECO:0007669"/>
    <property type="project" value="TreeGrafter"/>
</dbReference>
<dbReference type="PANTHER" id="PTHR43674:SF2">
    <property type="entry name" value="BETA-UREIDOPROPIONASE"/>
    <property type="match status" value="1"/>
</dbReference>
<sequence>MRASPFTIGIIQDHATDDEAANVARAVSLIREAAARGAQIVCLKELFNTPYFAKSTKVEHFDLAQPVPGPITDTMQALAKELAIVIIVPIFVRRAAGLYMNSAVVIDADGEILGVYDKMHIPHDPMFEEKYYFTPGDAHLDYHGEKGGAANGFKVWKTRYANVGVLVCWDQWYPEAARITALLGADVLFYPTAIGWHPAEKDTWGQAQVEAWRTAQRAHAIANGVYVASPNRVGFEPEPGTNGLEFFGHSFIADPFGRVVTEAGTDEAVLVHTCDPKLQEEVRRNWPFLRDRRVDAYQPILNRYIGASGLGTRDSGLGTR</sequence>
<name>W0RMS6_9BACT</name>
<keyword evidence="3" id="KW-0449">Lipoprotein</keyword>
<keyword evidence="1" id="KW-0378">Hydrolase</keyword>
<dbReference type="KEGG" id="gba:J421_4235"/>
<dbReference type="PANTHER" id="PTHR43674">
    <property type="entry name" value="NITRILASE C965.09-RELATED"/>
    <property type="match status" value="1"/>
</dbReference>
<keyword evidence="3" id="KW-0808">Transferase</keyword>
<dbReference type="CDD" id="cd07573">
    <property type="entry name" value="CPA"/>
    <property type="match status" value="1"/>
</dbReference>
<dbReference type="InterPro" id="IPR036526">
    <property type="entry name" value="C-N_Hydrolase_sf"/>
</dbReference>
<evidence type="ECO:0000259" key="2">
    <source>
        <dbReference type="PROSITE" id="PS50263"/>
    </source>
</evidence>
<evidence type="ECO:0000313" key="3">
    <source>
        <dbReference type="EMBL" id="AHG91772.1"/>
    </source>
</evidence>
<proteinExistence type="predicted"/>
<dbReference type="AlphaFoldDB" id="W0RMS6"/>
<dbReference type="Proteomes" id="UP000019151">
    <property type="component" value="Chromosome"/>
</dbReference>
<dbReference type="GO" id="GO:0050126">
    <property type="term" value="F:N-carbamoylputrescine amidase activity"/>
    <property type="evidence" value="ECO:0007669"/>
    <property type="project" value="TreeGrafter"/>
</dbReference>
<dbReference type="PATRIC" id="fig|861299.3.peg.4292"/>
<evidence type="ECO:0000313" key="4">
    <source>
        <dbReference type="Proteomes" id="UP000019151"/>
    </source>
</evidence>
<dbReference type="eggNOG" id="COG0388">
    <property type="taxonomic scope" value="Bacteria"/>
</dbReference>
<keyword evidence="3" id="KW-0012">Acyltransferase</keyword>
<dbReference type="RefSeq" id="WP_025413210.1">
    <property type="nucleotide sequence ID" value="NZ_CP007128.1"/>
</dbReference>
<dbReference type="EMBL" id="CP007128">
    <property type="protein sequence ID" value="AHG91772.1"/>
    <property type="molecule type" value="Genomic_DNA"/>
</dbReference>
<accession>W0RMS6</accession>
<reference evidence="3 4" key="1">
    <citation type="journal article" date="2014" name="Genome Announc.">
        <title>Genome Sequence and Methylome of Soil Bacterium Gemmatirosa kalamazoonensis KBS708T, a Member of the Rarely Cultivated Gemmatimonadetes Phylum.</title>
        <authorList>
            <person name="Debruyn J.M."/>
            <person name="Radosevich M."/>
            <person name="Wommack K.E."/>
            <person name="Polson S.W."/>
            <person name="Hauser L.J."/>
            <person name="Fawaz M.N."/>
            <person name="Korlach J."/>
            <person name="Tsai Y.C."/>
        </authorList>
    </citation>
    <scope>NUCLEOTIDE SEQUENCE [LARGE SCALE GENOMIC DNA]</scope>
    <source>
        <strain evidence="3 4">KBS708</strain>
    </source>
</reference>
<dbReference type="FunFam" id="3.60.110.10:FF:000010">
    <property type="entry name" value="Carbon-nitrogen hydrolase"/>
    <property type="match status" value="1"/>
</dbReference>
<dbReference type="InParanoid" id="W0RMS6"/>
<dbReference type="STRING" id="861299.J421_4235"/>
<evidence type="ECO:0000256" key="1">
    <source>
        <dbReference type="ARBA" id="ARBA00022801"/>
    </source>
</evidence>
<dbReference type="SUPFAM" id="SSF56317">
    <property type="entry name" value="Carbon-nitrogen hydrolase"/>
    <property type="match status" value="1"/>
</dbReference>
<keyword evidence="4" id="KW-1185">Reference proteome</keyword>
<organism evidence="3 4">
    <name type="scientific">Gemmatirosa kalamazoonensis</name>
    <dbReference type="NCBI Taxonomy" id="861299"/>
    <lineage>
        <taxon>Bacteria</taxon>
        <taxon>Pseudomonadati</taxon>
        <taxon>Gemmatimonadota</taxon>
        <taxon>Gemmatimonadia</taxon>
        <taxon>Gemmatimonadales</taxon>
        <taxon>Gemmatimonadaceae</taxon>
        <taxon>Gemmatirosa</taxon>
    </lineage>
</organism>
<dbReference type="HOGENOM" id="CLU_030130_4_0_0"/>